<dbReference type="PANTHER" id="PTHR46601:SF1">
    <property type="entry name" value="ADF-H DOMAIN-CONTAINING PROTEIN"/>
    <property type="match status" value="1"/>
</dbReference>
<protein>
    <recommendedName>
        <fullName evidence="3">Zinc finger PHD-type domain-containing protein</fullName>
    </recommendedName>
</protein>
<evidence type="ECO:0000313" key="1">
    <source>
        <dbReference type="EMBL" id="CAC5398871.1"/>
    </source>
</evidence>
<keyword evidence="2" id="KW-1185">Reference proteome</keyword>
<dbReference type="AlphaFoldDB" id="A0A6J8CSX6"/>
<gene>
    <name evidence="1" type="ORF">MCOR_33197</name>
</gene>
<dbReference type="EMBL" id="CACVKT020005969">
    <property type="protein sequence ID" value="CAC5398871.1"/>
    <property type="molecule type" value="Genomic_DNA"/>
</dbReference>
<sequence>MHNKRKLTLVRKCSKPSEMFAHFKHVLDDFAGHQFRAYWQNAQLKSLKENVSQNNCIVVHDYSENYACKERVEVQSTYFQRTEVTIHVSIIYRHSVLELDGVKSFPDDPCIVTEHFFVISSDEKQDQCFTSKVQSLVKEYFDSISYNCEECVNGNYNMCTNNVNAIGRKEIVPIRPDDKGTIDDDENDNEYTMSDLIVDGTVLALYTDEENAEFYLLRASSGPEKLRTSEVADWALKKKLDATKRTEISYEITGGGLTAELDAISFELLLFACKTLYNDMSNVRTDISKDKSGNIVQYTFMVKDDNNGGYAINLYTTRCSMLVNGKKTNYFIQEDLGKIHSIMRKTNMKGIKIDKDNLNKLLADKFEYILNNVEANNTTSADSNPVKCLKCKRNCKTRAVQCIIGHWVHYSCEKLSLTEIQNLPHIDYCCKTCSKQPITVPYAITAAEVLLREETIDDEKCLVCNDEMTDDKQACPTCNHISHNKCFNINSDQCYSCHAIEEQRTLSENQTRVENTEEISTKLLTTKRM</sequence>
<organism evidence="1 2">
    <name type="scientific">Mytilus coruscus</name>
    <name type="common">Sea mussel</name>
    <dbReference type="NCBI Taxonomy" id="42192"/>
    <lineage>
        <taxon>Eukaryota</taxon>
        <taxon>Metazoa</taxon>
        <taxon>Spiralia</taxon>
        <taxon>Lophotrochozoa</taxon>
        <taxon>Mollusca</taxon>
        <taxon>Bivalvia</taxon>
        <taxon>Autobranchia</taxon>
        <taxon>Pteriomorphia</taxon>
        <taxon>Mytilida</taxon>
        <taxon>Mytiloidea</taxon>
        <taxon>Mytilidae</taxon>
        <taxon>Mytilinae</taxon>
        <taxon>Mytilus</taxon>
    </lineage>
</organism>
<evidence type="ECO:0008006" key="3">
    <source>
        <dbReference type="Google" id="ProtNLM"/>
    </source>
</evidence>
<evidence type="ECO:0000313" key="2">
    <source>
        <dbReference type="Proteomes" id="UP000507470"/>
    </source>
</evidence>
<dbReference type="OrthoDB" id="5983328at2759"/>
<proteinExistence type="predicted"/>
<dbReference type="PANTHER" id="PTHR46601">
    <property type="entry name" value="ULP_PROTEASE DOMAIN-CONTAINING PROTEIN"/>
    <property type="match status" value="1"/>
</dbReference>
<reference evidence="1 2" key="1">
    <citation type="submission" date="2020-06" db="EMBL/GenBank/DDBJ databases">
        <authorList>
            <person name="Li R."/>
            <person name="Bekaert M."/>
        </authorList>
    </citation>
    <scope>NUCLEOTIDE SEQUENCE [LARGE SCALE GENOMIC DNA]</scope>
    <source>
        <strain evidence="2">wild</strain>
    </source>
</reference>
<accession>A0A6J8CSX6</accession>
<name>A0A6J8CSX6_MYTCO</name>
<dbReference type="Proteomes" id="UP000507470">
    <property type="component" value="Unassembled WGS sequence"/>
</dbReference>